<protein>
    <submittedName>
        <fullName evidence="2">Uncharacterized protein</fullName>
    </submittedName>
</protein>
<name>A0A6G0XP50_9STRA</name>
<comment type="caution">
    <text evidence="2">The sequence shown here is derived from an EMBL/GenBank/DDBJ whole genome shotgun (WGS) entry which is preliminary data.</text>
</comment>
<evidence type="ECO:0000256" key="1">
    <source>
        <dbReference type="SAM" id="MobiDB-lite"/>
    </source>
</evidence>
<dbReference type="VEuPathDB" id="FungiDB:AeMF1_015080"/>
<evidence type="ECO:0000313" key="3">
    <source>
        <dbReference type="Proteomes" id="UP000481153"/>
    </source>
</evidence>
<evidence type="ECO:0000313" key="2">
    <source>
        <dbReference type="EMBL" id="KAF0742261.1"/>
    </source>
</evidence>
<dbReference type="Proteomes" id="UP000481153">
    <property type="component" value="Unassembled WGS sequence"/>
</dbReference>
<keyword evidence="3" id="KW-1185">Reference proteome</keyword>
<feature type="compositionally biased region" description="Basic residues" evidence="1">
    <location>
        <begin position="81"/>
        <end position="95"/>
    </location>
</feature>
<dbReference type="EMBL" id="VJMJ01000029">
    <property type="protein sequence ID" value="KAF0742261.1"/>
    <property type="molecule type" value="Genomic_DNA"/>
</dbReference>
<organism evidence="2 3">
    <name type="scientific">Aphanomyces euteiches</name>
    <dbReference type="NCBI Taxonomy" id="100861"/>
    <lineage>
        <taxon>Eukaryota</taxon>
        <taxon>Sar</taxon>
        <taxon>Stramenopiles</taxon>
        <taxon>Oomycota</taxon>
        <taxon>Saprolegniomycetes</taxon>
        <taxon>Saprolegniales</taxon>
        <taxon>Verrucalvaceae</taxon>
        <taxon>Aphanomyces</taxon>
    </lineage>
</organism>
<accession>A0A6G0XP50</accession>
<sequence length="422" mass="50520">MVARRRPFNGGFTIEVATFNIVVNFRKRQKIHDWRSGMKTCGRRVVMITSPKKLFASRAFKWKSMMRAKNQDLTIPIASSGKKKTRRNRRRRRIGKDRDPPEELNFSSPAQGTIHLREENGPFHPLPRQHQERDHVETKHLARRGTRRSHDNVHLPRGRFLQPARQDSLPTRHRRRRRRYQLNRAWRSARCEEQPFHVALSKIAVPVISQWGRSNLVEWIKERLKYEEELQAVAARHDVNWKRYARRWIDSIDRSLFKTVCEYDWRCSHDMSEETFRAKIMQAVQARRLSKDLLVRAVSRVTVRPRGDVASRLSDFIKQIDAVIYAEGLEHHLETLSVRKVFIKAVMERIKPDFLAHLVRENFKVYKKNYSLNELYEMMHEQIQLFHRVAVYRRQCARLRRKAMREANDQHTTRRFIKHCAE</sequence>
<dbReference type="AlphaFoldDB" id="A0A6G0XP50"/>
<reference evidence="2 3" key="1">
    <citation type="submission" date="2019-07" db="EMBL/GenBank/DDBJ databases">
        <title>Genomics analysis of Aphanomyces spp. identifies a new class of oomycete effector associated with host adaptation.</title>
        <authorList>
            <person name="Gaulin E."/>
        </authorList>
    </citation>
    <scope>NUCLEOTIDE SEQUENCE [LARGE SCALE GENOMIC DNA]</scope>
    <source>
        <strain evidence="2 3">ATCC 201684</strain>
    </source>
</reference>
<feature type="compositionally biased region" description="Basic and acidic residues" evidence="1">
    <location>
        <begin position="129"/>
        <end position="140"/>
    </location>
</feature>
<feature type="region of interest" description="Disordered" evidence="1">
    <location>
        <begin position="71"/>
        <end position="174"/>
    </location>
</feature>
<gene>
    <name evidence="2" type="ORF">Ae201684_002665</name>
</gene>
<proteinExistence type="predicted"/>